<gene>
    <name evidence="9" type="ORF">ILP92_10610</name>
</gene>
<keyword evidence="1" id="KW-0813">Transport</keyword>
<keyword evidence="5 6" id="KW-0408">Iron</keyword>
<keyword evidence="7" id="KW-0732">Signal</keyword>
<dbReference type="GO" id="GO:0046872">
    <property type="term" value="F:metal ion binding"/>
    <property type="evidence" value="ECO:0007669"/>
    <property type="project" value="UniProtKB-KW"/>
</dbReference>
<dbReference type="SUPFAM" id="SSF46626">
    <property type="entry name" value="Cytochrome c"/>
    <property type="match status" value="1"/>
</dbReference>
<dbReference type="InterPro" id="IPR002327">
    <property type="entry name" value="Cyt_c_1A/1B"/>
</dbReference>
<evidence type="ECO:0000256" key="2">
    <source>
        <dbReference type="ARBA" id="ARBA00022617"/>
    </source>
</evidence>
<reference evidence="9" key="1">
    <citation type="submission" date="2020-12" db="EMBL/GenBank/DDBJ databases">
        <title>Bacterial taxonomy.</title>
        <authorList>
            <person name="Pan X."/>
        </authorList>
    </citation>
    <scope>NUCLEOTIDE SEQUENCE</scope>
    <source>
        <strain evidence="9">KCTC 52957</strain>
    </source>
</reference>
<feature type="signal peptide" evidence="7">
    <location>
        <begin position="1"/>
        <end position="20"/>
    </location>
</feature>
<evidence type="ECO:0000259" key="8">
    <source>
        <dbReference type="PROSITE" id="PS51007"/>
    </source>
</evidence>
<organism evidence="9 10">
    <name type="scientific">Palleronia pontilimi</name>
    <dbReference type="NCBI Taxonomy" id="1964209"/>
    <lineage>
        <taxon>Bacteria</taxon>
        <taxon>Pseudomonadati</taxon>
        <taxon>Pseudomonadota</taxon>
        <taxon>Alphaproteobacteria</taxon>
        <taxon>Rhodobacterales</taxon>
        <taxon>Roseobacteraceae</taxon>
        <taxon>Palleronia</taxon>
    </lineage>
</organism>
<dbReference type="Proteomes" id="UP000642488">
    <property type="component" value="Unassembled WGS sequence"/>
</dbReference>
<proteinExistence type="predicted"/>
<dbReference type="GO" id="GO:0009055">
    <property type="term" value="F:electron transfer activity"/>
    <property type="evidence" value="ECO:0007669"/>
    <property type="project" value="InterPro"/>
</dbReference>
<feature type="chain" id="PRO_5037281040" evidence="7">
    <location>
        <begin position="21"/>
        <end position="155"/>
    </location>
</feature>
<keyword evidence="10" id="KW-1185">Reference proteome</keyword>
<feature type="domain" description="Cytochrome c" evidence="8">
    <location>
        <begin position="26"/>
        <end position="143"/>
    </location>
</feature>
<sequence length="155" mass="16438">MKSVFYSIAAAGLLAMPVTAAEHAMGDASAGEDAFSQCSACHVVVNDEGETLAGRNGRQGPNLYGVIGRQAGSVEDFRYGDSIVEAGENGLVWDQESLAAYLLDPTGYLREVLDDDRARGKMSYRVRSEEDAANLAAFLATFSEAEEEGEASSDS</sequence>
<keyword evidence="4" id="KW-0249">Electron transport</keyword>
<keyword evidence="2 6" id="KW-0349">Heme</keyword>
<dbReference type="AlphaFoldDB" id="A0A934IHX9"/>
<evidence type="ECO:0000313" key="10">
    <source>
        <dbReference type="Proteomes" id="UP000642488"/>
    </source>
</evidence>
<comment type="caution">
    <text evidence="9">The sequence shown here is derived from an EMBL/GenBank/DDBJ whole genome shotgun (WGS) entry which is preliminary data.</text>
</comment>
<accession>A0A934IHX9</accession>
<dbReference type="RefSeq" id="WP_198916372.1">
    <property type="nucleotide sequence ID" value="NZ_JAEKPD010000009.1"/>
</dbReference>
<evidence type="ECO:0000256" key="3">
    <source>
        <dbReference type="ARBA" id="ARBA00022723"/>
    </source>
</evidence>
<evidence type="ECO:0000313" key="9">
    <source>
        <dbReference type="EMBL" id="MBJ3763196.1"/>
    </source>
</evidence>
<name>A0A934IHX9_9RHOB</name>
<dbReference type="EMBL" id="JAEKPD010000009">
    <property type="protein sequence ID" value="MBJ3763196.1"/>
    <property type="molecule type" value="Genomic_DNA"/>
</dbReference>
<dbReference type="InterPro" id="IPR009056">
    <property type="entry name" value="Cyt_c-like_dom"/>
</dbReference>
<dbReference type="GO" id="GO:0020037">
    <property type="term" value="F:heme binding"/>
    <property type="evidence" value="ECO:0007669"/>
    <property type="project" value="InterPro"/>
</dbReference>
<keyword evidence="3 6" id="KW-0479">Metal-binding</keyword>
<dbReference type="PANTHER" id="PTHR11961">
    <property type="entry name" value="CYTOCHROME C"/>
    <property type="match status" value="1"/>
</dbReference>
<dbReference type="Gene3D" id="1.10.760.10">
    <property type="entry name" value="Cytochrome c-like domain"/>
    <property type="match status" value="1"/>
</dbReference>
<protein>
    <submittedName>
        <fullName evidence="9">Cytochrome C</fullName>
    </submittedName>
</protein>
<evidence type="ECO:0000256" key="1">
    <source>
        <dbReference type="ARBA" id="ARBA00022448"/>
    </source>
</evidence>
<dbReference type="PROSITE" id="PS51007">
    <property type="entry name" value="CYTC"/>
    <property type="match status" value="1"/>
</dbReference>
<evidence type="ECO:0000256" key="6">
    <source>
        <dbReference type="PROSITE-ProRule" id="PRU00433"/>
    </source>
</evidence>
<dbReference type="InterPro" id="IPR036909">
    <property type="entry name" value="Cyt_c-like_dom_sf"/>
</dbReference>
<evidence type="ECO:0000256" key="4">
    <source>
        <dbReference type="ARBA" id="ARBA00022982"/>
    </source>
</evidence>
<evidence type="ECO:0000256" key="5">
    <source>
        <dbReference type="ARBA" id="ARBA00023004"/>
    </source>
</evidence>
<evidence type="ECO:0000256" key="7">
    <source>
        <dbReference type="SAM" id="SignalP"/>
    </source>
</evidence>